<evidence type="ECO:0000256" key="1">
    <source>
        <dbReference type="SAM" id="Phobius"/>
    </source>
</evidence>
<sequence>MVKYIFLFLLLKNENRCPMKNRTLSINKYVILSDFLWMIMFIITLQIESLYASKYGNNKLFLLNFIVSLKFKKGTSLSYHFNEFQGIFDQMSQIGIKFEDEILELLLLNSLLESWETFKVSIKNSISNGVVSLQMVKGSVLN</sequence>
<feature type="transmembrane region" description="Helical" evidence="1">
    <location>
        <begin position="26"/>
        <end position="45"/>
    </location>
</feature>
<keyword evidence="1" id="KW-1133">Transmembrane helix</keyword>
<feature type="non-terminal residue" evidence="2">
    <location>
        <position position="1"/>
    </location>
</feature>
<dbReference type="Proteomes" id="UP000257109">
    <property type="component" value="Unassembled WGS sequence"/>
</dbReference>
<gene>
    <name evidence="2" type="ORF">CR513_04600</name>
</gene>
<protein>
    <recommendedName>
        <fullName evidence="4">Retrovirus-related Pol polyprotein from transposon TNT 1-94</fullName>
    </recommendedName>
</protein>
<evidence type="ECO:0000313" key="2">
    <source>
        <dbReference type="EMBL" id="RDY10825.1"/>
    </source>
</evidence>
<dbReference type="OrthoDB" id="1434682at2759"/>
<keyword evidence="1" id="KW-0472">Membrane</keyword>
<comment type="caution">
    <text evidence="2">The sequence shown here is derived from an EMBL/GenBank/DDBJ whole genome shotgun (WGS) entry which is preliminary data.</text>
</comment>
<evidence type="ECO:0008006" key="4">
    <source>
        <dbReference type="Google" id="ProtNLM"/>
    </source>
</evidence>
<organism evidence="2 3">
    <name type="scientific">Mucuna pruriens</name>
    <name type="common">Velvet bean</name>
    <name type="synonym">Dolichos pruriens</name>
    <dbReference type="NCBI Taxonomy" id="157652"/>
    <lineage>
        <taxon>Eukaryota</taxon>
        <taxon>Viridiplantae</taxon>
        <taxon>Streptophyta</taxon>
        <taxon>Embryophyta</taxon>
        <taxon>Tracheophyta</taxon>
        <taxon>Spermatophyta</taxon>
        <taxon>Magnoliopsida</taxon>
        <taxon>eudicotyledons</taxon>
        <taxon>Gunneridae</taxon>
        <taxon>Pentapetalae</taxon>
        <taxon>rosids</taxon>
        <taxon>fabids</taxon>
        <taxon>Fabales</taxon>
        <taxon>Fabaceae</taxon>
        <taxon>Papilionoideae</taxon>
        <taxon>50 kb inversion clade</taxon>
        <taxon>NPAAA clade</taxon>
        <taxon>indigoferoid/millettioid clade</taxon>
        <taxon>Phaseoleae</taxon>
        <taxon>Mucuna</taxon>
    </lineage>
</organism>
<proteinExistence type="predicted"/>
<name>A0A371I709_MUCPR</name>
<keyword evidence="3" id="KW-1185">Reference proteome</keyword>
<accession>A0A371I709</accession>
<dbReference type="Pfam" id="PF14223">
    <property type="entry name" value="Retrotran_gag_2"/>
    <property type="match status" value="1"/>
</dbReference>
<dbReference type="AlphaFoldDB" id="A0A371I709"/>
<evidence type="ECO:0000313" key="3">
    <source>
        <dbReference type="Proteomes" id="UP000257109"/>
    </source>
</evidence>
<keyword evidence="1" id="KW-0812">Transmembrane</keyword>
<dbReference type="EMBL" id="QJKJ01000769">
    <property type="protein sequence ID" value="RDY10825.1"/>
    <property type="molecule type" value="Genomic_DNA"/>
</dbReference>
<reference evidence="2" key="1">
    <citation type="submission" date="2018-05" db="EMBL/GenBank/DDBJ databases">
        <title>Draft genome of Mucuna pruriens seed.</title>
        <authorList>
            <person name="Nnadi N.E."/>
            <person name="Vos R."/>
            <person name="Hasami M.H."/>
            <person name="Devisetty U.K."/>
            <person name="Aguiy J.C."/>
        </authorList>
    </citation>
    <scope>NUCLEOTIDE SEQUENCE [LARGE SCALE GENOMIC DNA]</scope>
    <source>
        <strain evidence="2">JCA_2017</strain>
    </source>
</reference>